<comment type="caution">
    <text evidence="4">The sequence shown here is derived from an EMBL/GenBank/DDBJ whole genome shotgun (WGS) entry which is preliminary data.</text>
</comment>
<feature type="region of interest" description="Disordered" evidence="2">
    <location>
        <begin position="177"/>
        <end position="206"/>
    </location>
</feature>
<dbReference type="PROSITE" id="PS50158">
    <property type="entry name" value="ZF_CCHC"/>
    <property type="match status" value="1"/>
</dbReference>
<proteinExistence type="predicted"/>
<protein>
    <submittedName>
        <fullName evidence="4">Ribonuclease H-like domain-containing protein</fullName>
    </submittedName>
</protein>
<evidence type="ECO:0000313" key="5">
    <source>
        <dbReference type="Proteomes" id="UP001151760"/>
    </source>
</evidence>
<evidence type="ECO:0000256" key="1">
    <source>
        <dbReference type="PROSITE-ProRule" id="PRU00047"/>
    </source>
</evidence>
<dbReference type="InterPro" id="IPR001878">
    <property type="entry name" value="Znf_CCHC"/>
</dbReference>
<evidence type="ECO:0000259" key="3">
    <source>
        <dbReference type="PROSITE" id="PS50158"/>
    </source>
</evidence>
<name>A0ABQ5AKD9_9ASTR</name>
<keyword evidence="5" id="KW-1185">Reference proteome</keyword>
<keyword evidence="1" id="KW-0863">Zinc-finger</keyword>
<dbReference type="InterPro" id="IPR036875">
    <property type="entry name" value="Znf_CCHC_sf"/>
</dbReference>
<dbReference type="PANTHER" id="PTHR34222:SF99">
    <property type="entry name" value="PROTEIN, PUTATIVE-RELATED"/>
    <property type="match status" value="1"/>
</dbReference>
<dbReference type="SUPFAM" id="SSF57756">
    <property type="entry name" value="Retrovirus zinc finger-like domains"/>
    <property type="match status" value="1"/>
</dbReference>
<organism evidence="4 5">
    <name type="scientific">Tanacetum coccineum</name>
    <dbReference type="NCBI Taxonomy" id="301880"/>
    <lineage>
        <taxon>Eukaryota</taxon>
        <taxon>Viridiplantae</taxon>
        <taxon>Streptophyta</taxon>
        <taxon>Embryophyta</taxon>
        <taxon>Tracheophyta</taxon>
        <taxon>Spermatophyta</taxon>
        <taxon>Magnoliopsida</taxon>
        <taxon>eudicotyledons</taxon>
        <taxon>Gunneridae</taxon>
        <taxon>Pentapetalae</taxon>
        <taxon>asterids</taxon>
        <taxon>campanulids</taxon>
        <taxon>Asterales</taxon>
        <taxon>Asteraceae</taxon>
        <taxon>Asteroideae</taxon>
        <taxon>Anthemideae</taxon>
        <taxon>Anthemidinae</taxon>
        <taxon>Tanacetum</taxon>
    </lineage>
</organism>
<evidence type="ECO:0000313" key="4">
    <source>
        <dbReference type="EMBL" id="GJT01544.1"/>
    </source>
</evidence>
<keyword evidence="1" id="KW-0862">Zinc</keyword>
<dbReference type="Proteomes" id="UP001151760">
    <property type="component" value="Unassembled WGS sequence"/>
</dbReference>
<gene>
    <name evidence="4" type="ORF">Tco_0822713</name>
</gene>
<reference evidence="4" key="1">
    <citation type="journal article" date="2022" name="Int. J. Mol. Sci.">
        <title>Draft Genome of Tanacetum Coccineum: Genomic Comparison of Closely Related Tanacetum-Family Plants.</title>
        <authorList>
            <person name="Yamashiro T."/>
            <person name="Shiraishi A."/>
            <person name="Nakayama K."/>
            <person name="Satake H."/>
        </authorList>
    </citation>
    <scope>NUCLEOTIDE SEQUENCE</scope>
</reference>
<reference evidence="4" key="2">
    <citation type="submission" date="2022-01" db="EMBL/GenBank/DDBJ databases">
        <authorList>
            <person name="Yamashiro T."/>
            <person name="Shiraishi A."/>
            <person name="Satake H."/>
            <person name="Nakayama K."/>
        </authorList>
    </citation>
    <scope>NUCLEOTIDE SEQUENCE</scope>
</reference>
<dbReference type="EMBL" id="BQNB010012279">
    <property type="protein sequence ID" value="GJT01544.1"/>
    <property type="molecule type" value="Genomic_DNA"/>
</dbReference>
<accession>A0ABQ5AKD9</accession>
<dbReference type="PANTHER" id="PTHR34222">
    <property type="entry name" value="GAG_PRE-INTEGRS DOMAIN-CONTAINING PROTEIN"/>
    <property type="match status" value="1"/>
</dbReference>
<evidence type="ECO:0000256" key="2">
    <source>
        <dbReference type="SAM" id="MobiDB-lite"/>
    </source>
</evidence>
<feature type="domain" description="CCHC-type" evidence="3">
    <location>
        <begin position="210"/>
        <end position="223"/>
    </location>
</feature>
<keyword evidence="1" id="KW-0479">Metal-binding</keyword>
<sequence length="326" mass="36510">MLIVLPCQISGRDAILLCYLCFLIVSKDLFLSQIFSDNASVVWAELKKTYDKLNGSIIFNLLQKIHNFKQGELTVSEYYHKLNSLWKEFDIMTKLPKCSCAAREDVSKHNQLIKLMQFLMGLNDVFQPIRSSLLSKETIPDVKDAFSIISKEESHKGITYSSSGSVTKPQVSSFAAKSNSWTNNGNQKFDNNKRIGNSTNNKGPNPNLHCTNCGKVGHTVDKCFNIIGYPPRYNKNHGLKPNGPRTFNVNSVSSSSEKSASLSFTNEQMMKLTNLINEALSGSVQANMAGWGSFFNSNVFFNLNFKIFYNSNSVMCKVTLGWIIDS</sequence>